<name>A0A914H703_GLORO</name>
<feature type="compositionally biased region" description="Polar residues" evidence="1">
    <location>
        <begin position="1"/>
        <end position="15"/>
    </location>
</feature>
<feature type="compositionally biased region" description="Basic and acidic residues" evidence="1">
    <location>
        <begin position="32"/>
        <end position="41"/>
    </location>
</feature>
<protein>
    <submittedName>
        <fullName evidence="3">Uncharacterized protein</fullName>
    </submittedName>
</protein>
<evidence type="ECO:0000256" key="1">
    <source>
        <dbReference type="SAM" id="MobiDB-lite"/>
    </source>
</evidence>
<keyword evidence="2" id="KW-1185">Reference proteome</keyword>
<sequence length="68" mass="7644">MSSSSVPLGFTSSAGQYCPKRWPSANAKNQRWHSESKAQKEKTDVIHEFIKQTNKQITTNSLGDQISF</sequence>
<reference evidence="3" key="1">
    <citation type="submission" date="2022-11" db="UniProtKB">
        <authorList>
            <consortium name="WormBaseParasite"/>
        </authorList>
    </citation>
    <scope>IDENTIFICATION</scope>
</reference>
<proteinExistence type="predicted"/>
<dbReference type="Proteomes" id="UP000887572">
    <property type="component" value="Unplaced"/>
</dbReference>
<dbReference type="AlphaFoldDB" id="A0A914H703"/>
<accession>A0A914H703</accession>
<dbReference type="WBParaSite" id="Gr19_v10_g14776.t1">
    <property type="protein sequence ID" value="Gr19_v10_g14776.t1"/>
    <property type="gene ID" value="Gr19_v10_g14776"/>
</dbReference>
<evidence type="ECO:0000313" key="2">
    <source>
        <dbReference type="Proteomes" id="UP000887572"/>
    </source>
</evidence>
<evidence type="ECO:0000313" key="3">
    <source>
        <dbReference type="WBParaSite" id="Gr19_v10_g14776.t1"/>
    </source>
</evidence>
<feature type="region of interest" description="Disordered" evidence="1">
    <location>
        <begin position="1"/>
        <end position="41"/>
    </location>
</feature>
<organism evidence="2 3">
    <name type="scientific">Globodera rostochiensis</name>
    <name type="common">Golden nematode worm</name>
    <name type="synonym">Heterodera rostochiensis</name>
    <dbReference type="NCBI Taxonomy" id="31243"/>
    <lineage>
        <taxon>Eukaryota</taxon>
        <taxon>Metazoa</taxon>
        <taxon>Ecdysozoa</taxon>
        <taxon>Nematoda</taxon>
        <taxon>Chromadorea</taxon>
        <taxon>Rhabditida</taxon>
        <taxon>Tylenchina</taxon>
        <taxon>Tylenchomorpha</taxon>
        <taxon>Tylenchoidea</taxon>
        <taxon>Heteroderidae</taxon>
        <taxon>Heteroderinae</taxon>
        <taxon>Globodera</taxon>
    </lineage>
</organism>